<feature type="domain" description="KANL2-like probable zinc-finger" evidence="15">
    <location>
        <begin position="66"/>
        <end position="130"/>
    </location>
</feature>
<protein>
    <recommendedName>
        <fullName evidence="3">KAT8 regulatory NSL complex subunit 2</fullName>
    </recommendedName>
    <alternativeName>
        <fullName evidence="11">NSL complex protein NSL2</fullName>
    </alternativeName>
    <alternativeName>
        <fullName evidence="10">Non-specific lethal 2 homolog</fullName>
    </alternativeName>
</protein>
<evidence type="ECO:0000259" key="15">
    <source>
        <dbReference type="Pfam" id="PF13891"/>
    </source>
</evidence>
<comment type="subunit">
    <text evidence="13">Component of the NSL complex at least composed of KAT8/MOF, KANSL1, KANSL2, KANSL3, MCRS1, PHF20, OGT1/OGT, WDR5 and HCFC1.</text>
</comment>
<dbReference type="GO" id="GO:0044545">
    <property type="term" value="C:NSL complex"/>
    <property type="evidence" value="ECO:0007669"/>
    <property type="project" value="TreeGrafter"/>
</dbReference>
<evidence type="ECO:0000256" key="7">
    <source>
        <dbReference type="ARBA" id="ARBA00022853"/>
    </source>
</evidence>
<keyword evidence="7" id="KW-0156">Chromatin regulator</keyword>
<dbReference type="OrthoDB" id="677315at2759"/>
<keyword evidence="4" id="KW-1017">Isopeptide bond</keyword>
<comment type="function">
    <text evidence="12">Non-catalytic component of the NSL histone acetyltransferase complex, a multiprotein complex that mediates histone H4 acetylation at 'Lys-5'- and 'Lys-8' (H4K5ac and H4K8ac) at transcription start sites and promotes transcription initiation. Required for NSL complex stability and for transcription of intraciliary transport genes in both ciliated and non-ciliated cells by regulating histone H4 acetylation at 'Lys-5'- and 'Lys-12' (H4K5ac and H4K12ac). This is necessary for cilium assembly in ciliated cells and for organization of the microtubule cytoskeleton in non-ciliated cells. Required within the NSL complex to maintain nuclear architecture stability by promoting KAT8-mediated acetylation of lamin LMNA.</text>
</comment>
<evidence type="ECO:0000256" key="3">
    <source>
        <dbReference type="ARBA" id="ARBA00015508"/>
    </source>
</evidence>
<evidence type="ECO:0000256" key="2">
    <source>
        <dbReference type="ARBA" id="ARBA00004173"/>
    </source>
</evidence>
<dbReference type="Proteomes" id="UP000504629">
    <property type="component" value="Unplaced"/>
</dbReference>
<reference evidence="17" key="1">
    <citation type="submission" date="2025-08" db="UniProtKB">
        <authorList>
            <consortium name="RefSeq"/>
        </authorList>
    </citation>
    <scope>IDENTIFICATION</scope>
    <source>
        <tissue evidence="17">Silk gland</tissue>
    </source>
</reference>
<dbReference type="RefSeq" id="XP_028033696.1">
    <property type="nucleotide sequence ID" value="XM_028177895.1"/>
</dbReference>
<organism evidence="16 17">
    <name type="scientific">Bombyx mandarina</name>
    <name type="common">Wild silk moth</name>
    <name type="synonym">Wild silkworm</name>
    <dbReference type="NCBI Taxonomy" id="7092"/>
    <lineage>
        <taxon>Eukaryota</taxon>
        <taxon>Metazoa</taxon>
        <taxon>Ecdysozoa</taxon>
        <taxon>Arthropoda</taxon>
        <taxon>Hexapoda</taxon>
        <taxon>Insecta</taxon>
        <taxon>Pterygota</taxon>
        <taxon>Neoptera</taxon>
        <taxon>Endopterygota</taxon>
        <taxon>Lepidoptera</taxon>
        <taxon>Glossata</taxon>
        <taxon>Ditrysia</taxon>
        <taxon>Bombycoidea</taxon>
        <taxon>Bombycidae</taxon>
        <taxon>Bombycinae</taxon>
        <taxon>Bombyx</taxon>
    </lineage>
</organism>
<keyword evidence="8" id="KW-0496">Mitochondrion</keyword>
<evidence type="ECO:0000256" key="14">
    <source>
        <dbReference type="SAM" id="MobiDB-lite"/>
    </source>
</evidence>
<evidence type="ECO:0000313" key="17">
    <source>
        <dbReference type="RefSeq" id="XP_028033696.1"/>
    </source>
</evidence>
<evidence type="ECO:0000256" key="12">
    <source>
        <dbReference type="ARBA" id="ARBA00093359"/>
    </source>
</evidence>
<evidence type="ECO:0000256" key="11">
    <source>
        <dbReference type="ARBA" id="ARBA00033378"/>
    </source>
</evidence>
<dbReference type="GO" id="GO:0005634">
    <property type="term" value="C:nucleus"/>
    <property type="evidence" value="ECO:0007669"/>
    <property type="project" value="UniProtKB-SubCell"/>
</dbReference>
<evidence type="ECO:0000256" key="4">
    <source>
        <dbReference type="ARBA" id="ARBA00022499"/>
    </source>
</evidence>
<dbReference type="AlphaFoldDB" id="A0A6J2JV32"/>
<proteinExistence type="predicted"/>
<comment type="subcellular location">
    <subcellularLocation>
        <location evidence="2">Mitochondrion</location>
    </subcellularLocation>
    <subcellularLocation>
        <location evidence="1">Nucleus</location>
    </subcellularLocation>
</comment>
<keyword evidence="6" id="KW-0832">Ubl conjugation</keyword>
<accession>A0A6J2JV32</accession>
<feature type="domain" description="KANL2-like probable zinc-finger" evidence="15">
    <location>
        <begin position="370"/>
        <end position="426"/>
    </location>
</feature>
<evidence type="ECO:0000256" key="1">
    <source>
        <dbReference type="ARBA" id="ARBA00004123"/>
    </source>
</evidence>
<evidence type="ECO:0000256" key="9">
    <source>
        <dbReference type="ARBA" id="ARBA00023242"/>
    </source>
</evidence>
<gene>
    <name evidence="17" type="primary">LOC114245651</name>
</gene>
<evidence type="ECO:0000256" key="5">
    <source>
        <dbReference type="ARBA" id="ARBA00022553"/>
    </source>
</evidence>
<keyword evidence="16" id="KW-1185">Reference proteome</keyword>
<dbReference type="GO" id="GO:0005739">
    <property type="term" value="C:mitochondrion"/>
    <property type="evidence" value="ECO:0007669"/>
    <property type="project" value="UniProtKB-SubCell"/>
</dbReference>
<feature type="compositionally biased region" description="Low complexity" evidence="14">
    <location>
        <begin position="173"/>
        <end position="189"/>
    </location>
</feature>
<evidence type="ECO:0000313" key="16">
    <source>
        <dbReference type="Proteomes" id="UP000504629"/>
    </source>
</evidence>
<dbReference type="GeneID" id="114245651"/>
<dbReference type="InterPro" id="IPR026316">
    <property type="entry name" value="NSL2"/>
</dbReference>
<dbReference type="Pfam" id="PF13891">
    <property type="entry name" value="zf-C3HC3H_KANSL2"/>
    <property type="match status" value="2"/>
</dbReference>
<evidence type="ECO:0000256" key="13">
    <source>
        <dbReference type="ARBA" id="ARBA00093543"/>
    </source>
</evidence>
<dbReference type="InterPro" id="IPR025927">
    <property type="entry name" value="Znf_KANL2-like"/>
</dbReference>
<dbReference type="PANTHER" id="PTHR13453:SF1">
    <property type="entry name" value="KAT8 REGULATORY NSL COMPLEX SUBUNIT 2"/>
    <property type="match status" value="1"/>
</dbReference>
<feature type="region of interest" description="Disordered" evidence="14">
    <location>
        <begin position="172"/>
        <end position="191"/>
    </location>
</feature>
<name>A0A6J2JV32_BOMMA</name>
<evidence type="ECO:0000256" key="8">
    <source>
        <dbReference type="ARBA" id="ARBA00023128"/>
    </source>
</evidence>
<keyword evidence="5" id="KW-0597">Phosphoprotein</keyword>
<keyword evidence="9" id="KW-0539">Nucleus</keyword>
<feature type="compositionally biased region" description="Basic and acidic residues" evidence="14">
    <location>
        <begin position="453"/>
        <end position="473"/>
    </location>
</feature>
<dbReference type="GO" id="GO:0006325">
    <property type="term" value="P:chromatin organization"/>
    <property type="evidence" value="ECO:0007669"/>
    <property type="project" value="UniProtKB-KW"/>
</dbReference>
<dbReference type="CTD" id="43529"/>
<feature type="region of interest" description="Disordered" evidence="14">
    <location>
        <begin position="432"/>
        <end position="473"/>
    </location>
</feature>
<evidence type="ECO:0000256" key="6">
    <source>
        <dbReference type="ARBA" id="ARBA00022843"/>
    </source>
</evidence>
<evidence type="ECO:0000256" key="10">
    <source>
        <dbReference type="ARBA" id="ARBA00032947"/>
    </source>
</evidence>
<sequence length="473" mass="52615">MTSQPRKLIHLPKVRMLSSGGPTKSGIRITNVRTIKPPDPEHVKKQEEEKLRAQVQKEIASRCRSCAYKGYECLQPVLSGRQYCYRHVLRDPTAPYRQCVHNYANGERCTLPAPMDTNDPRDPGLCFEHARAALALRQRQAAPPPPLPTTETLLHQLSHYIQAERPRTTSCASSVSVVSDPSEPEQSSPTVLDPFKQIDARSVNASYSASIQEYCSASDSDGDSVKLGENGECSSGDDELAPVEELPLWRAGVYTAEETVSEARNALKLLQMAYVNQMGRLRVLLQMSRAKYVKALKAEKEHYCSINTQTRNGPPTARERRQLRKLKAFASYHKKHGVDAVLGRKLHHKRAKVNDPHPSRPVPSTCRCTFSEGGVRCPAQALPAAKHCLKHILHDRHQALYIACGVCECAEVLPLAPLPSSVCRYHTQPPPYTVFAPKRDETESESESNSSSDESRTEAAESEVHTDAQDSLR</sequence>
<dbReference type="PANTHER" id="PTHR13453">
    <property type="entry name" value="KAT8 REGULATORY NSL COMPLEX SUBUNIT 2"/>
    <property type="match status" value="1"/>
</dbReference>